<dbReference type="GO" id="GO:0005886">
    <property type="term" value="C:plasma membrane"/>
    <property type="evidence" value="ECO:0007669"/>
    <property type="project" value="UniProtKB-SubCell"/>
</dbReference>
<dbReference type="CDD" id="cd03228">
    <property type="entry name" value="ABCC_MRP_Like"/>
    <property type="match status" value="1"/>
</dbReference>
<dbReference type="InterPro" id="IPR003593">
    <property type="entry name" value="AAA+_ATPase"/>
</dbReference>
<dbReference type="InterPro" id="IPR003439">
    <property type="entry name" value="ABC_transporter-like_ATP-bd"/>
</dbReference>
<dbReference type="PANTHER" id="PTHR24221:SF654">
    <property type="entry name" value="ATP-BINDING CASSETTE SUB-FAMILY B MEMBER 6"/>
    <property type="match status" value="1"/>
</dbReference>
<keyword evidence="5 7" id="KW-1133">Transmembrane helix</keyword>
<gene>
    <name evidence="10" type="ORF">SAMN05421742_102266</name>
</gene>
<evidence type="ECO:0000256" key="2">
    <source>
        <dbReference type="ARBA" id="ARBA00022692"/>
    </source>
</evidence>
<dbReference type="Pfam" id="PF00005">
    <property type="entry name" value="ABC_tran"/>
    <property type="match status" value="1"/>
</dbReference>
<dbReference type="InterPro" id="IPR027417">
    <property type="entry name" value="P-loop_NTPase"/>
</dbReference>
<keyword evidence="2 7" id="KW-0812">Transmembrane</keyword>
<reference evidence="11" key="1">
    <citation type="submission" date="2016-10" db="EMBL/GenBank/DDBJ databases">
        <authorList>
            <person name="Varghese N."/>
            <person name="Submissions S."/>
        </authorList>
    </citation>
    <scope>NUCLEOTIDE SEQUENCE [LARGE SCALE GENOMIC DNA]</scope>
    <source>
        <strain evidence="11">930I</strain>
    </source>
</reference>
<dbReference type="GO" id="GO:0140359">
    <property type="term" value="F:ABC-type transporter activity"/>
    <property type="evidence" value="ECO:0007669"/>
    <property type="project" value="InterPro"/>
</dbReference>
<dbReference type="PROSITE" id="PS50893">
    <property type="entry name" value="ABC_TRANSPORTER_2"/>
    <property type="match status" value="1"/>
</dbReference>
<dbReference type="EMBL" id="FNCV01000002">
    <property type="protein sequence ID" value="SDG73474.1"/>
    <property type="molecule type" value="Genomic_DNA"/>
</dbReference>
<dbReference type="InterPro" id="IPR036640">
    <property type="entry name" value="ABC1_TM_sf"/>
</dbReference>
<feature type="transmembrane region" description="Helical" evidence="7">
    <location>
        <begin position="137"/>
        <end position="160"/>
    </location>
</feature>
<dbReference type="SMART" id="SM00382">
    <property type="entry name" value="AAA"/>
    <property type="match status" value="1"/>
</dbReference>
<sequence>MSVPARRRLKRLFALTRGRWVWLLLGIVLSLATLAGSVALMATSGWFITAMAMAGAAGATSFNYFTPAAIIRAAAIGRTLGRYGERLVTHEAVLRLLAGLRGRLFATIEPAAPAILDGLHGADAAGRLQADVDRLQGAYLTVLVPSAVFLVVLIAAPLGLGWLDPGLGFLALGGLLLGGVALPLTLWAGDRKGGGPAAEEAACLDALRGGAVDLVQGLPDLLACQAEGAWIAALEEEGRRLDAAQRRRVGREALGSAGGGLIAGLSLWGALLVGIPLVGAGALTAPQLTLVALLLMAVFEAAQAMPAVAQALPGVGRALARIDDLMSAAEAQPAPGTAPPPAASDLALKGVTFAYPRALRPVLKDLSLDLPAGGRLLVKGPSGAGKSSLIALITGLRRPDAGRLTLGGVDLAELDPEALRRRLAVAEQRVCLFSGSLRDNLLLGRPGAPPEALRRALALSGFGPVLEALPDGLDTQIGEGGRGLSGGEARRLGLARALVMEAPLLILDEPLEGLAPDQGRAILSGLAEALQGRTLIVISHLAVPTGLFDRTLDLSGPDLGGAVIDPSIGGVG</sequence>
<dbReference type="PROSITE" id="PS50929">
    <property type="entry name" value="ABC_TM1F"/>
    <property type="match status" value="1"/>
</dbReference>
<dbReference type="InterPro" id="IPR011527">
    <property type="entry name" value="ABC1_TM_dom"/>
</dbReference>
<keyword evidence="6 7" id="KW-0472">Membrane</keyword>
<dbReference type="GO" id="GO:0016887">
    <property type="term" value="F:ATP hydrolysis activity"/>
    <property type="evidence" value="ECO:0007669"/>
    <property type="project" value="InterPro"/>
</dbReference>
<feature type="domain" description="ABC transporter" evidence="8">
    <location>
        <begin position="346"/>
        <end position="571"/>
    </location>
</feature>
<dbReference type="NCBIfam" id="TIGR02868">
    <property type="entry name" value="CydC"/>
    <property type="match status" value="1"/>
</dbReference>
<dbReference type="Gene3D" id="3.40.50.300">
    <property type="entry name" value="P-loop containing nucleotide triphosphate hydrolases"/>
    <property type="match status" value="1"/>
</dbReference>
<dbReference type="Gene3D" id="1.20.1560.10">
    <property type="entry name" value="ABC transporter type 1, transmembrane domain"/>
    <property type="match status" value="1"/>
</dbReference>
<accession>A0A1G7WNK0</accession>
<evidence type="ECO:0000256" key="4">
    <source>
        <dbReference type="ARBA" id="ARBA00022840"/>
    </source>
</evidence>
<evidence type="ECO:0000256" key="7">
    <source>
        <dbReference type="SAM" id="Phobius"/>
    </source>
</evidence>
<evidence type="ECO:0000313" key="10">
    <source>
        <dbReference type="EMBL" id="SDG73474.1"/>
    </source>
</evidence>
<dbReference type="STRING" id="83401.SAMN05421742_102266"/>
<evidence type="ECO:0000256" key="5">
    <source>
        <dbReference type="ARBA" id="ARBA00022989"/>
    </source>
</evidence>
<keyword evidence="3" id="KW-0547">Nucleotide-binding</keyword>
<dbReference type="PROSITE" id="PS00211">
    <property type="entry name" value="ABC_TRANSPORTER_1"/>
    <property type="match status" value="1"/>
</dbReference>
<feature type="domain" description="ABC transmembrane type-1" evidence="9">
    <location>
        <begin position="24"/>
        <end position="314"/>
    </location>
</feature>
<dbReference type="AlphaFoldDB" id="A0A1G7WNK0"/>
<dbReference type="SUPFAM" id="SSF52540">
    <property type="entry name" value="P-loop containing nucleoside triphosphate hydrolases"/>
    <property type="match status" value="1"/>
</dbReference>
<dbReference type="InterPro" id="IPR014223">
    <property type="entry name" value="ABC_CydC/D"/>
</dbReference>
<feature type="transmembrane region" description="Helical" evidence="7">
    <location>
        <begin position="253"/>
        <end position="271"/>
    </location>
</feature>
<dbReference type="GO" id="GO:0005524">
    <property type="term" value="F:ATP binding"/>
    <property type="evidence" value="ECO:0007669"/>
    <property type="project" value="UniProtKB-KW"/>
</dbReference>
<feature type="transmembrane region" description="Helical" evidence="7">
    <location>
        <begin position="166"/>
        <end position="187"/>
    </location>
</feature>
<organism evidence="10 11">
    <name type="scientific">Roseospirillum parvum</name>
    <dbReference type="NCBI Taxonomy" id="83401"/>
    <lineage>
        <taxon>Bacteria</taxon>
        <taxon>Pseudomonadati</taxon>
        <taxon>Pseudomonadota</taxon>
        <taxon>Alphaproteobacteria</taxon>
        <taxon>Rhodospirillales</taxon>
        <taxon>Rhodospirillaceae</taxon>
        <taxon>Roseospirillum</taxon>
    </lineage>
</organism>
<dbReference type="GO" id="GO:0045454">
    <property type="term" value="P:cell redox homeostasis"/>
    <property type="evidence" value="ECO:0007669"/>
    <property type="project" value="InterPro"/>
</dbReference>
<evidence type="ECO:0000259" key="9">
    <source>
        <dbReference type="PROSITE" id="PS50929"/>
    </source>
</evidence>
<proteinExistence type="predicted"/>
<evidence type="ECO:0000259" key="8">
    <source>
        <dbReference type="PROSITE" id="PS50893"/>
    </source>
</evidence>
<keyword evidence="4 10" id="KW-0067">ATP-binding</keyword>
<protein>
    <submittedName>
        <fullName evidence="10">ATP-binding cassette, subfamily C, CydC</fullName>
    </submittedName>
</protein>
<name>A0A1G7WNK0_9PROT</name>
<dbReference type="InterPro" id="IPR039421">
    <property type="entry name" value="Type_1_exporter"/>
</dbReference>
<dbReference type="PANTHER" id="PTHR24221">
    <property type="entry name" value="ATP-BINDING CASSETTE SUB-FAMILY B"/>
    <property type="match status" value="1"/>
</dbReference>
<evidence type="ECO:0000256" key="3">
    <source>
        <dbReference type="ARBA" id="ARBA00022741"/>
    </source>
</evidence>
<evidence type="ECO:0000256" key="6">
    <source>
        <dbReference type="ARBA" id="ARBA00023136"/>
    </source>
</evidence>
<dbReference type="SUPFAM" id="SSF90123">
    <property type="entry name" value="ABC transporter transmembrane region"/>
    <property type="match status" value="1"/>
</dbReference>
<feature type="transmembrane region" description="Helical" evidence="7">
    <location>
        <begin position="20"/>
        <end position="40"/>
    </location>
</feature>
<comment type="subcellular location">
    <subcellularLocation>
        <location evidence="1">Cell membrane</location>
        <topology evidence="1">Multi-pass membrane protein</topology>
    </subcellularLocation>
</comment>
<evidence type="ECO:0000256" key="1">
    <source>
        <dbReference type="ARBA" id="ARBA00004651"/>
    </source>
</evidence>
<feature type="transmembrane region" description="Helical" evidence="7">
    <location>
        <begin position="46"/>
        <end position="65"/>
    </location>
</feature>
<dbReference type="Proteomes" id="UP000217076">
    <property type="component" value="Unassembled WGS sequence"/>
</dbReference>
<dbReference type="RefSeq" id="WP_092615988.1">
    <property type="nucleotide sequence ID" value="NZ_FNCV01000002.1"/>
</dbReference>
<dbReference type="InterPro" id="IPR017871">
    <property type="entry name" value="ABC_transporter-like_CS"/>
</dbReference>
<dbReference type="OrthoDB" id="5288404at2"/>
<dbReference type="GO" id="GO:0034775">
    <property type="term" value="P:glutathione transmembrane transport"/>
    <property type="evidence" value="ECO:0007669"/>
    <property type="project" value="InterPro"/>
</dbReference>
<evidence type="ECO:0000313" key="11">
    <source>
        <dbReference type="Proteomes" id="UP000217076"/>
    </source>
</evidence>
<keyword evidence="11" id="KW-1185">Reference proteome</keyword>